<dbReference type="InParanoid" id="A0A0V0R439"/>
<feature type="region of interest" description="Disordered" evidence="2">
    <location>
        <begin position="99"/>
        <end position="131"/>
    </location>
</feature>
<keyword evidence="3" id="KW-0472">Membrane</keyword>
<accession>A0A0V0R439</accession>
<keyword evidence="3" id="KW-0812">Transmembrane</keyword>
<feature type="coiled-coil region" evidence="1">
    <location>
        <begin position="1428"/>
        <end position="1497"/>
    </location>
</feature>
<evidence type="ECO:0000313" key="4">
    <source>
        <dbReference type="EMBL" id="KRX08984.1"/>
    </source>
</evidence>
<dbReference type="Gene3D" id="2.10.220.10">
    <property type="entry name" value="Hormone Receptor, Insulin-like Growth Factor Receptor 1, Chain A, domain 2"/>
    <property type="match status" value="1"/>
</dbReference>
<feature type="region of interest" description="Disordered" evidence="2">
    <location>
        <begin position="956"/>
        <end position="978"/>
    </location>
</feature>
<dbReference type="Proteomes" id="UP000054937">
    <property type="component" value="Unassembled WGS sequence"/>
</dbReference>
<dbReference type="InterPro" id="IPR006212">
    <property type="entry name" value="Furin_repeat"/>
</dbReference>
<feature type="compositionally biased region" description="Basic and acidic residues" evidence="2">
    <location>
        <begin position="967"/>
        <end position="978"/>
    </location>
</feature>
<name>A0A0V0R439_PSEPJ</name>
<keyword evidence="1" id="KW-0175">Coiled coil</keyword>
<organism evidence="4 5">
    <name type="scientific">Pseudocohnilembus persalinus</name>
    <name type="common">Ciliate</name>
    <dbReference type="NCBI Taxonomy" id="266149"/>
    <lineage>
        <taxon>Eukaryota</taxon>
        <taxon>Sar</taxon>
        <taxon>Alveolata</taxon>
        <taxon>Ciliophora</taxon>
        <taxon>Intramacronucleata</taxon>
        <taxon>Oligohymenophorea</taxon>
        <taxon>Scuticociliatia</taxon>
        <taxon>Philasterida</taxon>
        <taxon>Pseudocohnilembidae</taxon>
        <taxon>Pseudocohnilembus</taxon>
    </lineage>
</organism>
<comment type="caution">
    <text evidence="4">The sequence shown here is derived from an EMBL/GenBank/DDBJ whole genome shotgun (WGS) entry which is preliminary data.</text>
</comment>
<feature type="transmembrane region" description="Helical" evidence="3">
    <location>
        <begin position="1173"/>
        <end position="1191"/>
    </location>
</feature>
<feature type="transmembrane region" description="Helical" evidence="3">
    <location>
        <begin position="1146"/>
        <end position="1167"/>
    </location>
</feature>
<feature type="transmembrane region" description="Helical" evidence="3">
    <location>
        <begin position="848"/>
        <end position="866"/>
    </location>
</feature>
<sequence length="1549" mass="181138">MQEQTKQKKPLIIDVLSLKNTFLDKEFQISWNINDLVENVNFFLQKLYEKNYRPICIFGNYLEVEKYNDINLPGVYQVSFQQQQQQKNKESQEILKKKENKQQEKDLEKQQNNENQVQENENKNINDTDNIQDEFVQDQLKKRKEKIEHEIANRQRDELYHDNYILFSVFQNTGVEVHQAIYDIDETVGNWAVFYQGEILSNSQDIYRISTIKDGVEYNFLKDNRNRKPFTVWGKIVLQQKKNGKGNLEMSQKQVLVEKKKNRTIQVKIKKYSRICCQISVDSDKLIDTLQTQGYYSLFQYKILKSEQIIFGAGTEFDRKFGQKNPMIVLGQIRNIIYDIYEFDNKDRKITELIPYWNQQDKKVDWLHNNIQSIDRKQNADEILSQIQKSEFLDKIVGQILVEEHKDEKDYLTKVKNVYFCDNSVSTCDDTPYINCNSVNLIGPADRVVNEDISISISSDAILNSHYQITVTIDLYFINYQDTTYSNPNPCSSFSSQNHIQKAITSLHTTDSWTLEIKSNNQLGFGVETIQIDIDECPDPTCLNCPMGTCCAANEYLSINKMVCTTSCINPYVYNDDNMKCQISCPSGYIEDDDRHCIKCLNNCFNCENTTTCLQCDDGYYLSTDLTYCHQNKCPTGQYATTVRNSQNTKVDICYTCPKGCTECTSVYACTICDDYYTYNNGQCLPCLDDYCIHCQNDQDTCIKCETPYLVYNGNCVSKSQCQESGNAVLEEDGICYDCSQMKAEDYTDIELEKIYSSDPKSVCFECFDSCNTCIGDQYDQCISCLDGVLQVDPIFGTCGCGNDDWYIYNSNYECEEMTLIPFIIIYALFGAGIIGVVIYLKNDRMLLLILFDQVQLLSLYVYLNFPQTSFLKLMLKLMNYYNLNNLIYNILNIKNNALKSDDEYKLNLYEDSLIKNQEPTNVQFLLNGKTANFIQNFGFFILLLHMIRKLQQKSSFDQDQTPQNSGKKEQQQQKEEDQQQQGKCQNFILFLSSSLFSTIFIEIFFRTLQELSLTTWLQYGNLGKANTWNTIGIFFSVISGLYIGATVIFLTYRTYKTYKPDSQEEKRKKKEQNKIIYQAITFGIKKDSIFTYNYNLFQTYRKILYTLLIVALSDKPVAICIIFCIFNLGFAVYTGILKPYERQSYNYFVAGQEGLQCIIALIYSILSSQYKNTGSVAGSTYSLFIGFTVYRVKVYRKERKAYKAQLLLEEEERKKKMIKKEKSRQIRKQKTVQGQEFTFKIEEEKVQQIEIEKAKFNLDPVRRQKRHQLSQLNQLNQTKTTAVTALRSPLRKNSYKSINSKNELLSDNQLSQQQRQTSVFTLEKESPYQKKNRIVVGNNFDQNYNYEKNVDNNIIQNQFTQITEDNVENLNDEQEFEMRSTTGQKNSFQNRNQKKFQLNNSDDEQNQNQKLKTDFDQNTENNTKNLKKMVQQRISQKQNLNQQYQNEIEMTNNNNNQFENLKNQQNNNYLQNQNGISNLENNYENKQDYNNENENEISFNQSGNYSQLNFTEAKLQQNHKNSEQYEDYDFNQEIQQDDVQDISIDQYQ</sequence>
<feature type="coiled-coil region" evidence="1">
    <location>
        <begin position="1193"/>
        <end position="1229"/>
    </location>
</feature>
<feature type="transmembrane region" description="Helical" evidence="3">
    <location>
        <begin position="931"/>
        <end position="948"/>
    </location>
</feature>
<evidence type="ECO:0000256" key="1">
    <source>
        <dbReference type="SAM" id="Coils"/>
    </source>
</evidence>
<feature type="transmembrane region" description="Helical" evidence="3">
    <location>
        <begin position="1104"/>
        <end position="1134"/>
    </location>
</feature>
<dbReference type="OMA" id="NCENTTT"/>
<reference evidence="4 5" key="1">
    <citation type="journal article" date="2015" name="Sci. Rep.">
        <title>Genome of the facultative scuticociliatosis pathogen Pseudocohnilembus persalinus provides insight into its virulence through horizontal gene transfer.</title>
        <authorList>
            <person name="Xiong J."/>
            <person name="Wang G."/>
            <person name="Cheng J."/>
            <person name="Tian M."/>
            <person name="Pan X."/>
            <person name="Warren A."/>
            <person name="Jiang C."/>
            <person name="Yuan D."/>
            <person name="Miao W."/>
        </authorList>
    </citation>
    <scope>NUCLEOTIDE SEQUENCE [LARGE SCALE GENOMIC DNA]</scope>
    <source>
        <strain evidence="4">36N120E</strain>
    </source>
</reference>
<feature type="transmembrane region" description="Helical" evidence="3">
    <location>
        <begin position="1076"/>
        <end position="1098"/>
    </location>
</feature>
<feature type="transmembrane region" description="Helical" evidence="3">
    <location>
        <begin position="1029"/>
        <end position="1056"/>
    </location>
</feature>
<feature type="compositionally biased region" description="Basic and acidic residues" evidence="2">
    <location>
        <begin position="99"/>
        <end position="111"/>
    </location>
</feature>
<dbReference type="SMART" id="SM00261">
    <property type="entry name" value="FU"/>
    <property type="match status" value="3"/>
</dbReference>
<dbReference type="SUPFAM" id="SSF57184">
    <property type="entry name" value="Growth factor receptor domain"/>
    <property type="match status" value="2"/>
</dbReference>
<protein>
    <submittedName>
        <fullName evidence="4">Insulin-like growth factor binding protein, N-terminal</fullName>
    </submittedName>
</protein>
<feature type="transmembrane region" description="Helical" evidence="3">
    <location>
        <begin position="820"/>
        <end position="841"/>
    </location>
</feature>
<feature type="compositionally biased region" description="Polar residues" evidence="2">
    <location>
        <begin position="956"/>
        <end position="966"/>
    </location>
</feature>
<evidence type="ECO:0000256" key="2">
    <source>
        <dbReference type="SAM" id="MobiDB-lite"/>
    </source>
</evidence>
<gene>
    <name evidence="4" type="ORF">PPERSA_08187</name>
</gene>
<keyword evidence="3" id="KW-1133">Transmembrane helix</keyword>
<keyword evidence="5" id="KW-1185">Reference proteome</keyword>
<dbReference type="EMBL" id="LDAU01000056">
    <property type="protein sequence ID" value="KRX08984.1"/>
    <property type="molecule type" value="Genomic_DNA"/>
</dbReference>
<dbReference type="InterPro" id="IPR009030">
    <property type="entry name" value="Growth_fac_rcpt_cys_sf"/>
</dbReference>
<feature type="transmembrane region" description="Helical" evidence="3">
    <location>
        <begin position="988"/>
        <end position="1009"/>
    </location>
</feature>
<evidence type="ECO:0000313" key="5">
    <source>
        <dbReference type="Proteomes" id="UP000054937"/>
    </source>
</evidence>
<proteinExistence type="predicted"/>
<evidence type="ECO:0000256" key="3">
    <source>
        <dbReference type="SAM" id="Phobius"/>
    </source>
</evidence>
<feature type="region of interest" description="Disordered" evidence="2">
    <location>
        <begin position="1399"/>
        <end position="1422"/>
    </location>
</feature>